<protein>
    <submittedName>
        <fullName evidence="10">RagB/SusD family nutrient uptake outer membrane protein</fullName>
    </submittedName>
</protein>
<keyword evidence="4" id="KW-0472">Membrane</keyword>
<gene>
    <name evidence="10" type="ORF">EGM88_12730</name>
</gene>
<evidence type="ECO:0000256" key="4">
    <source>
        <dbReference type="ARBA" id="ARBA00023136"/>
    </source>
</evidence>
<dbReference type="SUPFAM" id="SSF48452">
    <property type="entry name" value="TPR-like"/>
    <property type="match status" value="1"/>
</dbReference>
<comment type="similarity">
    <text evidence="2">Belongs to the SusD family.</text>
</comment>
<reference evidence="10 11" key="1">
    <citation type="submission" date="2018-11" db="EMBL/GenBank/DDBJ databases">
        <title>Aureibaculum marinum gen. nov., sp. nov., a member of the family Flavobacteriaceae isolated from the Bohai Sea.</title>
        <authorList>
            <person name="Ji X."/>
        </authorList>
    </citation>
    <scope>NUCLEOTIDE SEQUENCE [LARGE SCALE GENOMIC DNA]</scope>
    <source>
        <strain evidence="10 11">BH-SD17</strain>
    </source>
</reference>
<dbReference type="EMBL" id="RPFJ01000030">
    <property type="protein sequence ID" value="RPD93361.1"/>
    <property type="molecule type" value="Genomic_DNA"/>
</dbReference>
<name>A0A3N4NB30_9FLAO</name>
<evidence type="ECO:0000259" key="9">
    <source>
        <dbReference type="Pfam" id="PF14322"/>
    </source>
</evidence>
<evidence type="ECO:0000256" key="7">
    <source>
        <dbReference type="SAM" id="SignalP"/>
    </source>
</evidence>
<comment type="subcellular location">
    <subcellularLocation>
        <location evidence="1">Cell outer membrane</location>
    </subcellularLocation>
</comment>
<feature type="domain" description="RagB/SusD" evidence="8">
    <location>
        <begin position="320"/>
        <end position="572"/>
    </location>
</feature>
<keyword evidence="3 7" id="KW-0732">Signal</keyword>
<dbReference type="Gene3D" id="1.25.40.390">
    <property type="match status" value="1"/>
</dbReference>
<comment type="caution">
    <text evidence="10">The sequence shown here is derived from an EMBL/GenBank/DDBJ whole genome shotgun (WGS) entry which is preliminary data.</text>
</comment>
<dbReference type="Pfam" id="PF07980">
    <property type="entry name" value="SusD_RagB"/>
    <property type="match status" value="1"/>
</dbReference>
<dbReference type="InterPro" id="IPR011990">
    <property type="entry name" value="TPR-like_helical_dom_sf"/>
</dbReference>
<evidence type="ECO:0000256" key="1">
    <source>
        <dbReference type="ARBA" id="ARBA00004442"/>
    </source>
</evidence>
<accession>A0A3N4NB30</accession>
<proteinExistence type="inferred from homology"/>
<dbReference type="InterPro" id="IPR033985">
    <property type="entry name" value="SusD-like_N"/>
</dbReference>
<evidence type="ECO:0000256" key="6">
    <source>
        <dbReference type="SAM" id="MobiDB-lite"/>
    </source>
</evidence>
<feature type="region of interest" description="Disordered" evidence="6">
    <location>
        <begin position="388"/>
        <end position="407"/>
    </location>
</feature>
<feature type="chain" id="PRO_5018258561" evidence="7">
    <location>
        <begin position="22"/>
        <end position="572"/>
    </location>
</feature>
<evidence type="ECO:0000256" key="2">
    <source>
        <dbReference type="ARBA" id="ARBA00006275"/>
    </source>
</evidence>
<dbReference type="GO" id="GO:0009279">
    <property type="term" value="C:cell outer membrane"/>
    <property type="evidence" value="ECO:0007669"/>
    <property type="project" value="UniProtKB-SubCell"/>
</dbReference>
<feature type="domain" description="SusD-like N-terminal" evidence="9">
    <location>
        <begin position="104"/>
        <end position="228"/>
    </location>
</feature>
<sequence length="572" mass="65012">MKYKKITFAIALLAIFSIVSCEDVLDTEAKDAFAEDLIYSDPSQAERVVFTAYNSTESWSINRFQWWTRRVGIEGASWEGKFNFNDLDNVYKMRGGWSPSNAGLAFNNRWSNSWDYVRLINEFLDKIDDSPAMQNDPEKTSVLKAEMQFLRANLYSKLIKFYGGVPIMKSSLGLDDEFNLPRNSYEECVDFIIEDLDAAIAVLPETVSGTWFGRATKLSALAVKSRTLLYAASKLHDPNTVPNGPLYDYTKASKWQDAADAAKAVIDLVGSRDLISVSNAKDYQNLFLSPNQDMLFARSYSALYHEFANDVNTLPDQTLSPSGYGGWALISPSHNFAKEFNMNDGTTTDDGTYDPLNPNANREMRYYANLLYQGAEFRGRPVDYALADNPSSETPHGLDSPEGLGNTLHSSKTGYNIRKFQDESLVALTDISANRPYVLYRLAEIYLNYAEAQYHLGNEDLAREYVNKVSNRALQPDITATGSDLLEAIKRERRIELCFEGHNFFDERRWMEQDHIGGYDIKGLKWQKGSNGNLSFEEYTVVSRPWFEYRYYLPIPQSEIEKAPALEQNYGY</sequence>
<keyword evidence="5" id="KW-0998">Cell outer membrane</keyword>
<dbReference type="PROSITE" id="PS51257">
    <property type="entry name" value="PROKAR_LIPOPROTEIN"/>
    <property type="match status" value="1"/>
</dbReference>
<dbReference type="OrthoDB" id="5694214at2"/>
<feature type="signal peptide" evidence="7">
    <location>
        <begin position="1"/>
        <end position="21"/>
    </location>
</feature>
<dbReference type="Pfam" id="PF14322">
    <property type="entry name" value="SusD-like_3"/>
    <property type="match status" value="1"/>
</dbReference>
<dbReference type="Proteomes" id="UP000270856">
    <property type="component" value="Unassembled WGS sequence"/>
</dbReference>
<organism evidence="10 11">
    <name type="scientific">Aureibaculum marinum</name>
    <dbReference type="NCBI Taxonomy" id="2487930"/>
    <lineage>
        <taxon>Bacteria</taxon>
        <taxon>Pseudomonadati</taxon>
        <taxon>Bacteroidota</taxon>
        <taxon>Flavobacteriia</taxon>
        <taxon>Flavobacteriales</taxon>
        <taxon>Flavobacteriaceae</taxon>
        <taxon>Aureibaculum</taxon>
    </lineage>
</organism>
<evidence type="ECO:0000256" key="5">
    <source>
        <dbReference type="ARBA" id="ARBA00023237"/>
    </source>
</evidence>
<evidence type="ECO:0000256" key="3">
    <source>
        <dbReference type="ARBA" id="ARBA00022729"/>
    </source>
</evidence>
<dbReference type="AlphaFoldDB" id="A0A3N4NB30"/>
<keyword evidence="11" id="KW-1185">Reference proteome</keyword>
<dbReference type="RefSeq" id="WP_123898794.1">
    <property type="nucleotide sequence ID" value="NZ_RPFJ01000030.1"/>
</dbReference>
<evidence type="ECO:0000313" key="11">
    <source>
        <dbReference type="Proteomes" id="UP000270856"/>
    </source>
</evidence>
<dbReference type="InterPro" id="IPR012944">
    <property type="entry name" value="SusD_RagB_dom"/>
</dbReference>
<evidence type="ECO:0000259" key="8">
    <source>
        <dbReference type="Pfam" id="PF07980"/>
    </source>
</evidence>
<evidence type="ECO:0000313" key="10">
    <source>
        <dbReference type="EMBL" id="RPD93361.1"/>
    </source>
</evidence>